<dbReference type="FunFam" id="2.40.30.180:FF:000002">
    <property type="entry name" value="Ubiquitin-activating enzyme E1 2"/>
    <property type="match status" value="1"/>
</dbReference>
<dbReference type="Gene3D" id="2.40.30.180">
    <property type="entry name" value="Ubiquitin-activating enzyme E1, FCCH domain"/>
    <property type="match status" value="1"/>
</dbReference>
<dbReference type="FunFam" id="1.10.10.2660:FF:000003">
    <property type="entry name" value="ubiquitin-like modifier-activating enzyme 6 isoform X1"/>
    <property type="match status" value="1"/>
</dbReference>
<dbReference type="Pfam" id="PF09358">
    <property type="entry name" value="E1_UFD"/>
    <property type="match status" value="1"/>
</dbReference>
<dbReference type="InterPro" id="IPR000011">
    <property type="entry name" value="UBQ/SUMO-activ_enz_E1-like"/>
</dbReference>
<evidence type="ECO:0000256" key="7">
    <source>
        <dbReference type="ARBA" id="ARBA00022990"/>
    </source>
</evidence>
<dbReference type="Pfam" id="PF10585">
    <property type="entry name" value="UBA_E1_SCCH"/>
    <property type="match status" value="1"/>
</dbReference>
<dbReference type="Gene3D" id="3.10.290.60">
    <property type="entry name" value="Ubiquitin-activating enzyme E1, UFD domain"/>
    <property type="match status" value="1"/>
</dbReference>
<feature type="domain" description="Ubiquitin-activating enzyme E1 C-terminal" evidence="11">
    <location>
        <begin position="803"/>
        <end position="925"/>
    </location>
</feature>
<evidence type="ECO:0000256" key="10">
    <source>
        <dbReference type="ARBA" id="ARBA00079238"/>
    </source>
</evidence>
<dbReference type="InterPro" id="IPR018965">
    <property type="entry name" value="Ub-activating_enz_E1_C"/>
</dbReference>
<dbReference type="InterPro" id="IPR019572">
    <property type="entry name" value="UBA_E1_SCCH"/>
</dbReference>
<evidence type="ECO:0000256" key="8">
    <source>
        <dbReference type="ARBA" id="ARBA00064529"/>
    </source>
</evidence>
<dbReference type="Proteomes" id="UP000694700">
    <property type="component" value="Unplaced"/>
</dbReference>
<dbReference type="InterPro" id="IPR000594">
    <property type="entry name" value="ThiF_NAD_FAD-bd"/>
</dbReference>
<dbReference type="PRINTS" id="PR01849">
    <property type="entry name" value="UBIQUITINACT"/>
</dbReference>
<dbReference type="GO" id="GO:0005737">
    <property type="term" value="C:cytoplasm"/>
    <property type="evidence" value="ECO:0007669"/>
    <property type="project" value="TreeGrafter"/>
</dbReference>
<keyword evidence="3" id="KW-0597">Phosphoprotein</keyword>
<keyword evidence="6" id="KW-0460">Magnesium</keyword>
<dbReference type="InterPro" id="IPR032420">
    <property type="entry name" value="E1_4HB"/>
</dbReference>
<dbReference type="Ensembl" id="ENSCCRT00015094836.1">
    <property type="protein sequence ID" value="ENSCCRP00015091883.1"/>
    <property type="gene ID" value="ENSCCRG00015034151.1"/>
</dbReference>
<dbReference type="GO" id="GO:0031510">
    <property type="term" value="C:SUMO activating enzyme complex"/>
    <property type="evidence" value="ECO:0007669"/>
    <property type="project" value="TreeGrafter"/>
</dbReference>
<dbReference type="Gene3D" id="3.40.50.720">
    <property type="entry name" value="NAD(P)-binding Rossmann-like Domain"/>
    <property type="match status" value="2"/>
</dbReference>
<comment type="similarity">
    <text evidence="2">Belongs to the ubiquitin-activating E1 family.</text>
</comment>
<evidence type="ECO:0000313" key="12">
    <source>
        <dbReference type="Ensembl" id="ENSCCRP00015091883.1"/>
    </source>
</evidence>
<dbReference type="GO" id="GO:0006511">
    <property type="term" value="P:ubiquitin-dependent protein catabolic process"/>
    <property type="evidence" value="ECO:0007669"/>
    <property type="project" value="UniProtKB-ARBA"/>
</dbReference>
<dbReference type="GO" id="GO:0016925">
    <property type="term" value="P:protein sumoylation"/>
    <property type="evidence" value="ECO:0007669"/>
    <property type="project" value="TreeGrafter"/>
</dbReference>
<proteinExistence type="inferred from homology"/>
<dbReference type="AlphaFoldDB" id="A0A8C1YA08"/>
<keyword evidence="4" id="KW-0436">Ligase</keyword>
<dbReference type="InterPro" id="IPR042063">
    <property type="entry name" value="Ubi_acti_E1_SCCH"/>
</dbReference>
<dbReference type="InterPro" id="IPR038252">
    <property type="entry name" value="UBA_E1_C_sf"/>
</dbReference>
<organism evidence="12 13">
    <name type="scientific">Cyprinus carpio</name>
    <name type="common">Common carp</name>
    <dbReference type="NCBI Taxonomy" id="7962"/>
    <lineage>
        <taxon>Eukaryota</taxon>
        <taxon>Metazoa</taxon>
        <taxon>Chordata</taxon>
        <taxon>Craniata</taxon>
        <taxon>Vertebrata</taxon>
        <taxon>Euteleostomi</taxon>
        <taxon>Actinopterygii</taxon>
        <taxon>Neopterygii</taxon>
        <taxon>Teleostei</taxon>
        <taxon>Ostariophysi</taxon>
        <taxon>Cypriniformes</taxon>
        <taxon>Cyprinidae</taxon>
        <taxon>Cyprininae</taxon>
        <taxon>Cyprinus</taxon>
    </lineage>
</organism>
<keyword evidence="7" id="KW-0007">Acetylation</keyword>
<dbReference type="GO" id="GO:0046872">
    <property type="term" value="F:metal ion binding"/>
    <property type="evidence" value="ECO:0007669"/>
    <property type="project" value="UniProtKB-KW"/>
</dbReference>
<dbReference type="InterPro" id="IPR032418">
    <property type="entry name" value="E1_FCCH"/>
</dbReference>
<dbReference type="FunFam" id="3.10.290.60:FF:000003">
    <property type="entry name" value="Ubiquitin-like modifier activating enzyme 6"/>
    <property type="match status" value="1"/>
</dbReference>
<evidence type="ECO:0000256" key="9">
    <source>
        <dbReference type="ARBA" id="ARBA00068491"/>
    </source>
</evidence>
<evidence type="ECO:0000259" key="11">
    <source>
        <dbReference type="SMART" id="SM00985"/>
    </source>
</evidence>
<dbReference type="Gene3D" id="1.10.10.2660">
    <property type="entry name" value="Ubiquitin-activating enzyme E1, SCCH domain"/>
    <property type="match status" value="1"/>
</dbReference>
<dbReference type="PANTHER" id="PTHR10953">
    <property type="entry name" value="UBIQUITIN-ACTIVATING ENZYME E1"/>
    <property type="match status" value="1"/>
</dbReference>
<evidence type="ECO:0000256" key="6">
    <source>
        <dbReference type="ARBA" id="ARBA00022842"/>
    </source>
</evidence>
<accession>A0A8C1YA08</accession>
<comment type="pathway">
    <text evidence="1">Protein modification; protein ubiquitination.</text>
</comment>
<evidence type="ECO:0000256" key="5">
    <source>
        <dbReference type="ARBA" id="ARBA00022723"/>
    </source>
</evidence>
<name>A0A8C1YA08_CYPCA</name>
<sequence length="939" mass="105284">TMADSMDIDDSLYRYTVNTEQMAQSAVFLSGMGALGVEIAKNIVLAGVKAVTLHDCKRCEVWDLGTNFFIREEDVHSQKKRVEAVHSRVAELNPYVQVSVSTDVLDDSTDLIFLKRYQCVVLTETKLSLQKRINHFCHSQQPPIKFIGCDVFGICSRVFCDFGEAFEVSDPTGEEPKELFIQNISQGNPGVVMCMDSRTHGLQTGQSVCFKEINGMIELNGTTHQVTVLSPYSFAIGDTSSFQAFAHGGIFRLVKTPKTFNFEMMEQQLCDPRLLTPDFSKPEVPLQLHTIMLALDAFQEQHARLPSIGCLQDAELLLKFTEEISRTLKNTLVRCVSRCARGCLPPLAAAVGGIASQEVLKALTGKFSPLQQWVGCGAIGCEMLKNLALLGVGLSRQSGEICITDPDLIEKSNLNRQFLFRPQHIQRPKSTTAAAATLEINPEMQIDAHLNKVCPATEDIYSDAFFSHLNLVVTALDNVEARRYVDSRSVSNQKALLDSGTMGTKGHTEIIVPYLTESYNSHRDPPEEEIPFCTLKSFPAVIEHTIQWARDKFESAFSHKPSMYNMFWQSHSSAQDVLQRMMAGESMEGSFQVIKLLSRRPTHLDHCLALARLKFDKYFKRKALQLLHSFPLDTRLKDGSLFWQSPKRPPSPIEFDLNDPLHFSFVVSAARLFADIYNIPYSEEHIETDETVKKPDQLKMTVSSEEEREAISQLQEAISSNSRLRMTPLFFEKDDDTNGHMDFVASASALRAQMYAIEATDRLQTKRIAGKIIPAIATSTAAVAGLVSMELIKVAGGYGFELFKNCFFNLAIPVMVLTETAQVKRTQIRDDISFSIWDRWTIFGHEDFTLSDFMSAVKEEYGIEPTMVVHGVKMLYVPVMPGHNKRLKLTMHKLIKPSAGRKYVDLTVSFAPEVDGDEDLPGPPVRYYFSRESKSGEKA</sequence>
<dbReference type="SMART" id="SM00985">
    <property type="entry name" value="UBA_e1_C"/>
    <property type="match status" value="1"/>
</dbReference>
<dbReference type="GO" id="GO:0019948">
    <property type="term" value="F:SUMO activating enzyme activity"/>
    <property type="evidence" value="ECO:0007669"/>
    <property type="project" value="TreeGrafter"/>
</dbReference>
<evidence type="ECO:0000256" key="2">
    <source>
        <dbReference type="ARBA" id="ARBA00005673"/>
    </source>
</evidence>
<dbReference type="GO" id="GO:0019780">
    <property type="term" value="F:FAT10 activating enzyme activity"/>
    <property type="evidence" value="ECO:0007669"/>
    <property type="project" value="UniProtKB-ARBA"/>
</dbReference>
<dbReference type="Pfam" id="PF16190">
    <property type="entry name" value="E1_FCCH"/>
    <property type="match status" value="1"/>
</dbReference>
<dbReference type="InterPro" id="IPR018075">
    <property type="entry name" value="UBQ-activ_enz_E1"/>
</dbReference>
<dbReference type="Pfam" id="PF00899">
    <property type="entry name" value="ThiF"/>
    <property type="match status" value="1"/>
</dbReference>
<evidence type="ECO:0000256" key="1">
    <source>
        <dbReference type="ARBA" id="ARBA00004906"/>
    </source>
</evidence>
<dbReference type="Pfam" id="PF16191">
    <property type="entry name" value="E1_4HB"/>
    <property type="match status" value="1"/>
</dbReference>
<dbReference type="NCBIfam" id="TIGR01408">
    <property type="entry name" value="Ube1"/>
    <property type="match status" value="1"/>
</dbReference>
<protein>
    <recommendedName>
        <fullName evidence="9">Ubiquitin-like modifier-activating enzyme 6</fullName>
    </recommendedName>
    <alternativeName>
        <fullName evidence="10">Ubiquitin-activating enzyme E1-like protein 2</fullName>
    </alternativeName>
</protein>
<evidence type="ECO:0000256" key="3">
    <source>
        <dbReference type="ARBA" id="ARBA00022553"/>
    </source>
</evidence>
<dbReference type="InterPro" id="IPR042302">
    <property type="entry name" value="E1_FCCH_sf"/>
</dbReference>
<keyword evidence="5" id="KW-0479">Metal-binding</keyword>
<comment type="subunit">
    <text evidence="8">Forms a thioester with UBD in cells stimulated with tumor necrosis factor-alpha (TNFa) and interferon-gamma (IFNg).</text>
</comment>
<dbReference type="InterPro" id="IPR035985">
    <property type="entry name" value="Ubiquitin-activating_enz"/>
</dbReference>
<dbReference type="GO" id="GO:0016567">
    <property type="term" value="P:protein ubiquitination"/>
    <property type="evidence" value="ECO:0007669"/>
    <property type="project" value="UniProtKB-UniPathway"/>
</dbReference>
<evidence type="ECO:0000313" key="13">
    <source>
        <dbReference type="Proteomes" id="UP000694700"/>
    </source>
</evidence>
<dbReference type="UniPathway" id="UPA00143"/>
<reference evidence="12" key="1">
    <citation type="submission" date="2025-08" db="UniProtKB">
        <authorList>
            <consortium name="Ensembl"/>
        </authorList>
    </citation>
    <scope>IDENTIFICATION</scope>
</reference>
<dbReference type="InterPro" id="IPR045886">
    <property type="entry name" value="ThiF/MoeB/HesA"/>
</dbReference>
<dbReference type="SUPFAM" id="SSF69572">
    <property type="entry name" value="Activating enzymes of the ubiquitin-like proteins"/>
    <property type="match status" value="2"/>
</dbReference>
<evidence type="ECO:0000256" key="4">
    <source>
        <dbReference type="ARBA" id="ARBA00022598"/>
    </source>
</evidence>
<dbReference type="CDD" id="cd01490">
    <property type="entry name" value="Ube1_repeat2"/>
    <property type="match status" value="1"/>
</dbReference>
<dbReference type="PANTHER" id="PTHR10953:SF186">
    <property type="entry name" value="UBIQUITIN-LIKE MODIFIER-ACTIVATING ENZYME 6"/>
    <property type="match status" value="1"/>
</dbReference>